<organism evidence="9 10">
    <name type="scientific">Plastorhodobacter daqingensis</name>
    <dbReference type="NCBI Taxonomy" id="1387281"/>
    <lineage>
        <taxon>Bacteria</taxon>
        <taxon>Pseudomonadati</taxon>
        <taxon>Pseudomonadota</taxon>
        <taxon>Alphaproteobacteria</taxon>
        <taxon>Rhodobacterales</taxon>
        <taxon>Paracoccaceae</taxon>
        <taxon>Plastorhodobacter</taxon>
    </lineage>
</organism>
<keyword evidence="3" id="KW-0479">Metal-binding</keyword>
<dbReference type="Proteomes" id="UP001596516">
    <property type="component" value="Unassembled WGS sequence"/>
</dbReference>
<evidence type="ECO:0000256" key="1">
    <source>
        <dbReference type="ARBA" id="ARBA00001946"/>
    </source>
</evidence>
<keyword evidence="4" id="KW-0255">Endonuclease</keyword>
<comment type="caution">
    <text evidence="9">The sequence shown here is derived from an EMBL/GenBank/DDBJ whole genome shotgun (WGS) entry which is preliminary data.</text>
</comment>
<dbReference type="PANTHER" id="PTHR30001:SF1">
    <property type="entry name" value="RIBONUCLEASE E_G-LIKE PROTEIN, CHLOROPLASTIC"/>
    <property type="match status" value="1"/>
</dbReference>
<proteinExistence type="predicted"/>
<name>A0ABW2UTQ6_9RHOB</name>
<evidence type="ECO:0000256" key="2">
    <source>
        <dbReference type="ARBA" id="ARBA00022722"/>
    </source>
</evidence>
<evidence type="ECO:0000256" key="7">
    <source>
        <dbReference type="ARBA" id="ARBA00022884"/>
    </source>
</evidence>
<protein>
    <submittedName>
        <fullName evidence="9">Ribonuclease E/G</fullName>
    </submittedName>
</protein>
<evidence type="ECO:0000256" key="3">
    <source>
        <dbReference type="ARBA" id="ARBA00022723"/>
    </source>
</evidence>
<keyword evidence="6" id="KW-0460">Magnesium</keyword>
<keyword evidence="5" id="KW-0378">Hydrolase</keyword>
<evidence type="ECO:0000313" key="10">
    <source>
        <dbReference type="Proteomes" id="UP001596516"/>
    </source>
</evidence>
<sequence>MKGRSVVLGSLQEREAAALVVDGVLEEIAIARSEGMAPGAICRALVDRQMKGQGGVFLRLPGGERGFLRQTSGLRPGQSILVQVTGHAEGDKAIPVATRLLFKRRYAIVTPDAPGLNISRSVRDPDEQARLRALAEAEMAAAPETLGLILRTAADGAESDEIREDIAAMRDLAVAVLGDREGPPELLVDGPGPHELAWRDWSHPAPDDWVEDPDAFARHGVLELIDALLVPEVRLQGGGSMIIEPTRALIAVDVNTGNDTSPAAGLKANLAAARDLPRQLRLRGLGGQVVVDFAPCPKKDRHILEQTLRAAFRADTVETTLAGWSPLGNFELQRKRDRQPLSEALA</sequence>
<dbReference type="Pfam" id="PF10150">
    <property type="entry name" value="RNase_E_G"/>
    <property type="match status" value="2"/>
</dbReference>
<evidence type="ECO:0000256" key="4">
    <source>
        <dbReference type="ARBA" id="ARBA00022759"/>
    </source>
</evidence>
<feature type="domain" description="RNA-binding protein AU-1/Ribonuclease E/G" evidence="8">
    <location>
        <begin position="105"/>
        <end position="194"/>
    </location>
</feature>
<reference evidence="10" key="1">
    <citation type="journal article" date="2019" name="Int. J. Syst. Evol. Microbiol.">
        <title>The Global Catalogue of Microorganisms (GCM) 10K type strain sequencing project: providing services to taxonomists for standard genome sequencing and annotation.</title>
        <authorList>
            <consortium name="The Broad Institute Genomics Platform"/>
            <consortium name="The Broad Institute Genome Sequencing Center for Infectious Disease"/>
            <person name="Wu L."/>
            <person name="Ma J."/>
        </authorList>
    </citation>
    <scope>NUCLEOTIDE SEQUENCE [LARGE SCALE GENOMIC DNA]</scope>
    <source>
        <strain evidence="10">CGMCC 1.12750</strain>
    </source>
</reference>
<accession>A0ABW2UTQ6</accession>
<gene>
    <name evidence="9" type="ORF">ACFQXB_19625</name>
</gene>
<dbReference type="PANTHER" id="PTHR30001">
    <property type="entry name" value="RIBONUCLEASE"/>
    <property type="match status" value="1"/>
</dbReference>
<feature type="domain" description="RNA-binding protein AU-1/Ribonuclease E/G" evidence="8">
    <location>
        <begin position="212"/>
        <end position="336"/>
    </location>
</feature>
<evidence type="ECO:0000256" key="5">
    <source>
        <dbReference type="ARBA" id="ARBA00022801"/>
    </source>
</evidence>
<dbReference type="EMBL" id="JBHTFQ010000019">
    <property type="protein sequence ID" value="MFC7706383.1"/>
    <property type="molecule type" value="Genomic_DNA"/>
</dbReference>
<dbReference type="InterPro" id="IPR004659">
    <property type="entry name" value="RNase_E/G"/>
</dbReference>
<keyword evidence="2" id="KW-0540">Nuclease</keyword>
<evidence type="ECO:0000259" key="8">
    <source>
        <dbReference type="Pfam" id="PF10150"/>
    </source>
</evidence>
<dbReference type="InterPro" id="IPR019307">
    <property type="entry name" value="RNA-bd_AU-1/RNase_E/G"/>
</dbReference>
<comment type="cofactor">
    <cofactor evidence="1">
        <name>Mg(2+)</name>
        <dbReference type="ChEBI" id="CHEBI:18420"/>
    </cofactor>
</comment>
<evidence type="ECO:0000313" key="9">
    <source>
        <dbReference type="EMBL" id="MFC7706383.1"/>
    </source>
</evidence>
<keyword evidence="10" id="KW-1185">Reference proteome</keyword>
<dbReference type="RefSeq" id="WP_377406920.1">
    <property type="nucleotide sequence ID" value="NZ_JBHTFQ010000019.1"/>
</dbReference>
<keyword evidence="7" id="KW-0694">RNA-binding</keyword>
<evidence type="ECO:0000256" key="6">
    <source>
        <dbReference type="ARBA" id="ARBA00022842"/>
    </source>
</evidence>